<reference evidence="7 8" key="1">
    <citation type="submission" date="2023-07" db="EMBL/GenBank/DDBJ databases">
        <title>Sorghum-associated microbial communities from plants grown in Nebraska, USA.</title>
        <authorList>
            <person name="Schachtman D."/>
        </authorList>
    </citation>
    <scope>NUCLEOTIDE SEQUENCE [LARGE SCALE GENOMIC DNA]</scope>
    <source>
        <strain evidence="7 8">584</strain>
    </source>
</reference>
<organism evidence="7 8">
    <name type="scientific">Inquilinus ginsengisoli</name>
    <dbReference type="NCBI Taxonomy" id="363840"/>
    <lineage>
        <taxon>Bacteria</taxon>
        <taxon>Pseudomonadati</taxon>
        <taxon>Pseudomonadota</taxon>
        <taxon>Alphaproteobacteria</taxon>
        <taxon>Rhodospirillales</taxon>
        <taxon>Rhodospirillaceae</taxon>
        <taxon>Inquilinus</taxon>
    </lineage>
</organism>
<dbReference type="HAMAP" id="MF_00821">
    <property type="entry name" value="SecB"/>
    <property type="match status" value="1"/>
</dbReference>
<name>A0ABU1JYJ3_9PROT</name>
<evidence type="ECO:0000256" key="3">
    <source>
        <dbReference type="ARBA" id="ARBA00022927"/>
    </source>
</evidence>
<sequence>MSDVNQQPDAAQQLQPSLQISAQYVKDLSFENPNAPRSLTQAATPPQVTVNVDVRTQQLADNAFEVVLHIKAEAKTGDAATFLCELSYGGVVALANVTKEQTAPLLLIEAPRLLFPFARSVIAEATRNGGFPPLLIQPIDFTELFRRQLAALRARSEAEGQPQPTVN</sequence>
<dbReference type="InterPro" id="IPR035958">
    <property type="entry name" value="SecB-like_sf"/>
</dbReference>
<dbReference type="PRINTS" id="PR01594">
    <property type="entry name" value="SECBCHAPRONE"/>
</dbReference>
<keyword evidence="4 6" id="KW-0811">Translocation</keyword>
<dbReference type="Proteomes" id="UP001262410">
    <property type="component" value="Unassembled WGS sequence"/>
</dbReference>
<comment type="caution">
    <text evidence="7">The sequence shown here is derived from an EMBL/GenBank/DDBJ whole genome shotgun (WGS) entry which is preliminary data.</text>
</comment>
<keyword evidence="3 6" id="KW-0653">Protein transport</keyword>
<evidence type="ECO:0000256" key="5">
    <source>
        <dbReference type="ARBA" id="ARBA00023186"/>
    </source>
</evidence>
<dbReference type="SUPFAM" id="SSF54611">
    <property type="entry name" value="SecB-like"/>
    <property type="match status" value="1"/>
</dbReference>
<gene>
    <name evidence="6" type="primary">secB</name>
    <name evidence="7" type="ORF">E9232_006241</name>
</gene>
<dbReference type="NCBIfam" id="TIGR00809">
    <property type="entry name" value="secB"/>
    <property type="match status" value="1"/>
</dbReference>
<keyword evidence="8" id="KW-1185">Reference proteome</keyword>
<proteinExistence type="inferred from homology"/>
<keyword evidence="6" id="KW-0963">Cytoplasm</keyword>
<evidence type="ECO:0000256" key="4">
    <source>
        <dbReference type="ARBA" id="ARBA00023010"/>
    </source>
</evidence>
<evidence type="ECO:0000313" key="8">
    <source>
        <dbReference type="Proteomes" id="UP001262410"/>
    </source>
</evidence>
<protein>
    <recommendedName>
        <fullName evidence="6">Protein-export protein SecB</fullName>
    </recommendedName>
</protein>
<comment type="function">
    <text evidence="6">One of the proteins required for the normal export of preproteins out of the cell cytoplasm. It is a molecular chaperone that binds to a subset of precursor proteins, maintaining them in a translocation-competent state. It also specifically binds to its receptor SecA.</text>
</comment>
<evidence type="ECO:0000256" key="6">
    <source>
        <dbReference type="HAMAP-Rule" id="MF_00821"/>
    </source>
</evidence>
<dbReference type="PANTHER" id="PTHR36918">
    <property type="match status" value="1"/>
</dbReference>
<comment type="subunit">
    <text evidence="6">Homotetramer, a dimer of dimers. One homotetramer interacts with 1 SecA dimer.</text>
</comment>
<evidence type="ECO:0000313" key="7">
    <source>
        <dbReference type="EMBL" id="MDR6293690.1"/>
    </source>
</evidence>
<keyword evidence="2 6" id="KW-0813">Transport</keyword>
<comment type="similarity">
    <text evidence="1 6">Belongs to the SecB family.</text>
</comment>
<dbReference type="NCBIfam" id="NF004392">
    <property type="entry name" value="PRK05751.1-3"/>
    <property type="match status" value="1"/>
</dbReference>
<dbReference type="InterPro" id="IPR003708">
    <property type="entry name" value="SecB"/>
</dbReference>
<comment type="subcellular location">
    <subcellularLocation>
        <location evidence="6">Cytoplasm</location>
    </subcellularLocation>
</comment>
<dbReference type="Gene3D" id="3.10.420.10">
    <property type="entry name" value="SecB-like"/>
    <property type="match status" value="1"/>
</dbReference>
<dbReference type="EMBL" id="JAVDPW010000013">
    <property type="protein sequence ID" value="MDR6293690.1"/>
    <property type="molecule type" value="Genomic_DNA"/>
</dbReference>
<dbReference type="Pfam" id="PF02556">
    <property type="entry name" value="SecB"/>
    <property type="match status" value="1"/>
</dbReference>
<evidence type="ECO:0000256" key="2">
    <source>
        <dbReference type="ARBA" id="ARBA00022448"/>
    </source>
</evidence>
<dbReference type="RefSeq" id="WP_309800871.1">
    <property type="nucleotide sequence ID" value="NZ_JAVDPW010000013.1"/>
</dbReference>
<dbReference type="PANTHER" id="PTHR36918:SF1">
    <property type="entry name" value="PROTEIN-EXPORT PROTEIN SECB"/>
    <property type="match status" value="1"/>
</dbReference>
<evidence type="ECO:0000256" key="1">
    <source>
        <dbReference type="ARBA" id="ARBA00009990"/>
    </source>
</evidence>
<keyword evidence="5 6" id="KW-0143">Chaperone</keyword>
<accession>A0ABU1JYJ3</accession>